<organism evidence="1 2">
    <name type="scientific">Opitutus terrae (strain DSM 11246 / JCM 15787 / PB90-1)</name>
    <dbReference type="NCBI Taxonomy" id="452637"/>
    <lineage>
        <taxon>Bacteria</taxon>
        <taxon>Pseudomonadati</taxon>
        <taxon>Verrucomicrobiota</taxon>
        <taxon>Opitutia</taxon>
        <taxon>Opitutales</taxon>
        <taxon>Opitutaceae</taxon>
        <taxon>Opitutus</taxon>
    </lineage>
</organism>
<dbReference type="AlphaFoldDB" id="B1ZX22"/>
<evidence type="ECO:0000313" key="2">
    <source>
        <dbReference type="Proteomes" id="UP000007013"/>
    </source>
</evidence>
<dbReference type="Proteomes" id="UP000007013">
    <property type="component" value="Chromosome"/>
</dbReference>
<keyword evidence="2" id="KW-1185">Reference proteome</keyword>
<dbReference type="KEGG" id="ote:Oter_1850"/>
<proteinExistence type="predicted"/>
<gene>
    <name evidence="1" type="ordered locus">Oter_1850</name>
</gene>
<dbReference type="STRING" id="452637.Oter_1850"/>
<dbReference type="EMBL" id="CP001032">
    <property type="protein sequence ID" value="ACB75133.1"/>
    <property type="molecule type" value="Genomic_DNA"/>
</dbReference>
<dbReference type="HOGENOM" id="CLU_1684800_0_0_0"/>
<accession>B1ZX22</accession>
<sequence>MIERQKGDIDGFIRESEQANDQITYDRERRIVTILGAERSDCGCPSMENEHTPAIACDCALGWNRYVYETLLGRKFRVALKETVLRRRQPVRCRNSCAAGVRETDEDKVIPAENGSHESVLRRASTAHGRCTEWRSCRRGPAHAQPKCSAPLCTLP</sequence>
<reference evidence="1 2" key="1">
    <citation type="journal article" date="2011" name="J. Bacteriol.">
        <title>Genome sequence of the verrucomicrobium Opitutus terrae PB90-1, an abundant inhabitant of rice paddy soil ecosystems.</title>
        <authorList>
            <person name="van Passel M.W."/>
            <person name="Kant R."/>
            <person name="Palva A."/>
            <person name="Copeland A."/>
            <person name="Lucas S."/>
            <person name="Lapidus A."/>
            <person name="Glavina del Rio T."/>
            <person name="Pitluck S."/>
            <person name="Goltsman E."/>
            <person name="Clum A."/>
            <person name="Sun H."/>
            <person name="Schmutz J."/>
            <person name="Larimer F.W."/>
            <person name="Land M.L."/>
            <person name="Hauser L."/>
            <person name="Kyrpides N."/>
            <person name="Mikhailova N."/>
            <person name="Richardson P.P."/>
            <person name="Janssen P.H."/>
            <person name="de Vos W.M."/>
            <person name="Smidt H."/>
        </authorList>
    </citation>
    <scope>NUCLEOTIDE SEQUENCE [LARGE SCALE GENOMIC DNA]</scope>
    <source>
        <strain evidence="2">DSM 11246 / JCM 15787 / PB90-1</strain>
    </source>
</reference>
<evidence type="ECO:0000313" key="1">
    <source>
        <dbReference type="EMBL" id="ACB75133.1"/>
    </source>
</evidence>
<protein>
    <submittedName>
        <fullName evidence="1">Uncharacterized protein</fullName>
    </submittedName>
</protein>
<name>B1ZX22_OPITP</name>